<evidence type="ECO:0000313" key="2">
    <source>
        <dbReference type="EMBL" id="KRX29291.1"/>
    </source>
</evidence>
<feature type="chain" id="PRO_5006868897" evidence="1">
    <location>
        <begin position="19"/>
        <end position="32"/>
    </location>
</feature>
<keyword evidence="3" id="KW-1185">Reference proteome</keyword>
<evidence type="ECO:0000256" key="1">
    <source>
        <dbReference type="SAM" id="SignalP"/>
    </source>
</evidence>
<name>A0A0V0SRM8_9BILA</name>
<feature type="signal peptide" evidence="1">
    <location>
        <begin position="1"/>
        <end position="18"/>
    </location>
</feature>
<dbReference type="Proteomes" id="UP000055048">
    <property type="component" value="Unassembled WGS sequence"/>
</dbReference>
<dbReference type="AlphaFoldDB" id="A0A0V0SRM8"/>
<feature type="non-terminal residue" evidence="2">
    <location>
        <position position="32"/>
    </location>
</feature>
<reference evidence="2 3" key="1">
    <citation type="submission" date="2015-01" db="EMBL/GenBank/DDBJ databases">
        <title>Evolution of Trichinella species and genotypes.</title>
        <authorList>
            <person name="Korhonen P.K."/>
            <person name="Edoardo P."/>
            <person name="Giuseppe L.R."/>
            <person name="Gasser R.B."/>
        </authorList>
    </citation>
    <scope>NUCLEOTIDE SEQUENCE [LARGE SCALE GENOMIC DNA]</scope>
    <source>
        <strain evidence="2">ISS417</strain>
    </source>
</reference>
<dbReference type="EMBL" id="JYDJ01003465">
    <property type="protein sequence ID" value="KRX29291.1"/>
    <property type="molecule type" value="Genomic_DNA"/>
</dbReference>
<evidence type="ECO:0000313" key="3">
    <source>
        <dbReference type="Proteomes" id="UP000055048"/>
    </source>
</evidence>
<organism evidence="2 3">
    <name type="scientific">Trichinella murrelli</name>
    <dbReference type="NCBI Taxonomy" id="144512"/>
    <lineage>
        <taxon>Eukaryota</taxon>
        <taxon>Metazoa</taxon>
        <taxon>Ecdysozoa</taxon>
        <taxon>Nematoda</taxon>
        <taxon>Enoplea</taxon>
        <taxon>Dorylaimia</taxon>
        <taxon>Trichinellida</taxon>
        <taxon>Trichinellidae</taxon>
        <taxon>Trichinella</taxon>
    </lineage>
</organism>
<proteinExistence type="predicted"/>
<protein>
    <submittedName>
        <fullName evidence="2">Uncharacterized protein</fullName>
    </submittedName>
</protein>
<accession>A0A0V0SRM8</accession>
<keyword evidence="1" id="KW-0732">Signal</keyword>
<comment type="caution">
    <text evidence="2">The sequence shown here is derived from an EMBL/GenBank/DDBJ whole genome shotgun (WGS) entry which is preliminary data.</text>
</comment>
<gene>
    <name evidence="2" type="ORF">T05_11916</name>
</gene>
<sequence length="32" mass="3442">MSLTTAILILISLKTCMAQVATCKDDGDRDVD</sequence>